<gene>
    <name evidence="1" type="ORF">BKA14_001622</name>
</gene>
<comment type="caution">
    <text evidence="1">The sequence shown here is derived from an EMBL/GenBank/DDBJ whole genome shotgun (WGS) entry which is preliminary data.</text>
</comment>
<name>A0A7W7CND1_9ACTN</name>
<sequence>MTIGSSHWMSHISLVHLHTDVQRLRTDFVSGADQQTIAADRAAVQDSRRVVNNHRVALIDVTV</sequence>
<accession>A0A7W7CND1</accession>
<organism evidence="1 2">
    <name type="scientific">Paractinoplanes abujensis</name>
    <dbReference type="NCBI Taxonomy" id="882441"/>
    <lineage>
        <taxon>Bacteria</taxon>
        <taxon>Bacillati</taxon>
        <taxon>Actinomycetota</taxon>
        <taxon>Actinomycetes</taxon>
        <taxon>Micromonosporales</taxon>
        <taxon>Micromonosporaceae</taxon>
        <taxon>Paractinoplanes</taxon>
    </lineage>
</organism>
<proteinExistence type="predicted"/>
<evidence type="ECO:0000313" key="2">
    <source>
        <dbReference type="Proteomes" id="UP000542742"/>
    </source>
</evidence>
<dbReference type="EMBL" id="JACHMF010000001">
    <property type="protein sequence ID" value="MBB4691474.1"/>
    <property type="molecule type" value="Genomic_DNA"/>
</dbReference>
<dbReference type="AlphaFoldDB" id="A0A7W7CND1"/>
<dbReference type="Proteomes" id="UP000542742">
    <property type="component" value="Unassembled WGS sequence"/>
</dbReference>
<protein>
    <submittedName>
        <fullName evidence="1">ABC-type dipeptide/oligopeptide/nickel transport system ATPase subunit</fullName>
    </submittedName>
</protein>
<keyword evidence="2" id="KW-1185">Reference proteome</keyword>
<evidence type="ECO:0000313" key="1">
    <source>
        <dbReference type="EMBL" id="MBB4691474.1"/>
    </source>
</evidence>
<dbReference type="RefSeq" id="WP_184950288.1">
    <property type="nucleotide sequence ID" value="NZ_BOMC01000006.1"/>
</dbReference>
<reference evidence="1 2" key="1">
    <citation type="submission" date="2020-08" db="EMBL/GenBank/DDBJ databases">
        <title>Sequencing the genomes of 1000 actinobacteria strains.</title>
        <authorList>
            <person name="Klenk H.-P."/>
        </authorList>
    </citation>
    <scope>NUCLEOTIDE SEQUENCE [LARGE SCALE GENOMIC DNA]</scope>
    <source>
        <strain evidence="1 2">DSM 45518</strain>
    </source>
</reference>